<proteinExistence type="predicted"/>
<feature type="region of interest" description="Disordered" evidence="1">
    <location>
        <begin position="55"/>
        <end position="80"/>
    </location>
</feature>
<protein>
    <submittedName>
        <fullName evidence="2">Uncharacterized protein</fullName>
    </submittedName>
</protein>
<evidence type="ECO:0000313" key="3">
    <source>
        <dbReference type="Proteomes" id="UP001159641"/>
    </source>
</evidence>
<name>A0AB34H2X4_ESCRO</name>
<dbReference type="AlphaFoldDB" id="A0AB34H2X4"/>
<comment type="caution">
    <text evidence="2">The sequence shown here is derived from an EMBL/GenBank/DDBJ whole genome shotgun (WGS) entry which is preliminary data.</text>
</comment>
<evidence type="ECO:0000313" key="2">
    <source>
        <dbReference type="EMBL" id="KAJ8787136.1"/>
    </source>
</evidence>
<reference evidence="2 3" key="1">
    <citation type="submission" date="2022-11" db="EMBL/GenBank/DDBJ databases">
        <title>Whole genome sequence of Eschrichtius robustus ER-17-0199.</title>
        <authorList>
            <person name="Bruniche-Olsen A."/>
            <person name="Black A.N."/>
            <person name="Fields C.J."/>
            <person name="Walden K."/>
            <person name="Dewoody J.A."/>
        </authorList>
    </citation>
    <scope>NUCLEOTIDE SEQUENCE [LARGE SCALE GENOMIC DNA]</scope>
    <source>
        <strain evidence="2">ER-17-0199</strain>
        <tissue evidence="2">Blubber</tissue>
    </source>
</reference>
<organism evidence="2 3">
    <name type="scientific">Eschrichtius robustus</name>
    <name type="common">California gray whale</name>
    <name type="synonym">Eschrichtius gibbosus</name>
    <dbReference type="NCBI Taxonomy" id="9764"/>
    <lineage>
        <taxon>Eukaryota</taxon>
        <taxon>Metazoa</taxon>
        <taxon>Chordata</taxon>
        <taxon>Craniata</taxon>
        <taxon>Vertebrata</taxon>
        <taxon>Euteleostomi</taxon>
        <taxon>Mammalia</taxon>
        <taxon>Eutheria</taxon>
        <taxon>Laurasiatheria</taxon>
        <taxon>Artiodactyla</taxon>
        <taxon>Whippomorpha</taxon>
        <taxon>Cetacea</taxon>
        <taxon>Mysticeti</taxon>
        <taxon>Eschrichtiidae</taxon>
        <taxon>Eschrichtius</taxon>
    </lineage>
</organism>
<dbReference type="Proteomes" id="UP001159641">
    <property type="component" value="Unassembled WGS sequence"/>
</dbReference>
<sequence length="80" mass="8787">MCTESYSVLSTHANSNTLTQLCGSGRQARQQQNLGRWTNACPGKSQTYLKQFMKNRASGSKPKQQVHLPEVDVGHPQAGL</sequence>
<keyword evidence="3" id="KW-1185">Reference proteome</keyword>
<accession>A0AB34H2X4</accession>
<gene>
    <name evidence="2" type="ORF">J1605_005906</name>
</gene>
<evidence type="ECO:0000256" key="1">
    <source>
        <dbReference type="SAM" id="MobiDB-lite"/>
    </source>
</evidence>
<dbReference type="EMBL" id="JAIQCJ010001865">
    <property type="protein sequence ID" value="KAJ8787136.1"/>
    <property type="molecule type" value="Genomic_DNA"/>
</dbReference>